<dbReference type="SUPFAM" id="SSF54928">
    <property type="entry name" value="RNA-binding domain, RBD"/>
    <property type="match status" value="1"/>
</dbReference>
<dbReference type="OrthoDB" id="639027at2759"/>
<keyword evidence="1 5" id="KW-0963">Cytoplasm</keyword>
<protein>
    <recommendedName>
        <fullName evidence="5">Eukaryotic translation initiation factor 3 subunit G</fullName>
        <shortName evidence="5">eIF3g</shortName>
    </recommendedName>
    <alternativeName>
        <fullName evidence="5">Eukaryotic translation initiation factor 3 RNA-binding subunit</fullName>
        <shortName evidence="5">eIF-3 RNA-binding subunit</shortName>
    </alternativeName>
    <alternativeName>
        <fullName evidence="5">Eukaryotic translation initiation factor 3 subunit 4</fullName>
    </alternativeName>
</protein>
<sequence>MPVPDVKSSWADEVEEEGALPAPSEVINNGMKITTEYRLNEDNKKVKTVRTYKIEKRVVSKNIALRKTWAKYGDSQHDKPGPNPQTTFVSEDVFMQFITNKEEPDKIEEDALDKLRNLGEKGAVKCRTCSGDHWTSRCPYRESKLAMATKDVGKVGGGPVAGGGPAAVEEKPKTTAKYVPPSMRDSTGKRVENLNPRQRDDTLAIRISNLSESTQEADLEDLVKPFGPISKIFLAKDKATGRCKEYAYIHFKNRADAAKAIKHLHGYGYDHLILDVEWSKPSTHNN</sequence>
<feature type="domain" description="RRM" evidence="8">
    <location>
        <begin position="203"/>
        <end position="281"/>
    </location>
</feature>
<dbReference type="FunCoup" id="A0A482XM09">
    <property type="interactions" value="1594"/>
</dbReference>
<evidence type="ECO:0000256" key="4">
    <source>
        <dbReference type="ARBA" id="ARBA00022917"/>
    </source>
</evidence>
<comment type="subunit">
    <text evidence="5">Component of the eukaryotic translation initiation factor 3 (eIF-3) complex.</text>
</comment>
<dbReference type="Proteomes" id="UP000291343">
    <property type="component" value="Unassembled WGS sequence"/>
</dbReference>
<dbReference type="InterPro" id="IPR024675">
    <property type="entry name" value="eIF3g_N"/>
</dbReference>
<dbReference type="InterPro" id="IPR035979">
    <property type="entry name" value="RBD_domain_sf"/>
</dbReference>
<reference evidence="9 10" key="1">
    <citation type="journal article" date="2017" name="Gigascience">
        <title>Genome sequence of the small brown planthopper, Laodelphax striatellus.</title>
        <authorList>
            <person name="Zhu J."/>
            <person name="Jiang F."/>
            <person name="Wang X."/>
            <person name="Yang P."/>
            <person name="Bao Y."/>
            <person name="Zhao W."/>
            <person name="Wang W."/>
            <person name="Lu H."/>
            <person name="Wang Q."/>
            <person name="Cui N."/>
            <person name="Li J."/>
            <person name="Chen X."/>
            <person name="Luo L."/>
            <person name="Yu J."/>
            <person name="Kang L."/>
            <person name="Cui F."/>
        </authorList>
    </citation>
    <scope>NUCLEOTIDE SEQUENCE [LARGE SCALE GENOMIC DNA]</scope>
    <source>
        <strain evidence="9">Lst14</strain>
    </source>
</reference>
<dbReference type="CDD" id="cd12933">
    <property type="entry name" value="eIF3G"/>
    <property type="match status" value="1"/>
</dbReference>
<dbReference type="SMART" id="SM00360">
    <property type="entry name" value="RRM"/>
    <property type="match status" value="1"/>
</dbReference>
<evidence type="ECO:0000256" key="7">
    <source>
        <dbReference type="SAM" id="MobiDB-lite"/>
    </source>
</evidence>
<feature type="region of interest" description="Disordered" evidence="7">
    <location>
        <begin position="156"/>
        <end position="189"/>
    </location>
</feature>
<evidence type="ECO:0000313" key="9">
    <source>
        <dbReference type="EMBL" id="RZF46714.1"/>
    </source>
</evidence>
<dbReference type="InterPro" id="IPR034240">
    <property type="entry name" value="eIF3G_RRM"/>
</dbReference>
<dbReference type="EMBL" id="QKKF02005739">
    <property type="protein sequence ID" value="RZF46714.1"/>
    <property type="molecule type" value="Genomic_DNA"/>
</dbReference>
<evidence type="ECO:0000256" key="6">
    <source>
        <dbReference type="PROSITE-ProRule" id="PRU00176"/>
    </source>
</evidence>
<evidence type="ECO:0000313" key="10">
    <source>
        <dbReference type="Proteomes" id="UP000291343"/>
    </source>
</evidence>
<dbReference type="HAMAP" id="MF_03006">
    <property type="entry name" value="eIF3g"/>
    <property type="match status" value="1"/>
</dbReference>
<proteinExistence type="inferred from homology"/>
<feature type="compositionally biased region" description="Gly residues" evidence="7">
    <location>
        <begin position="156"/>
        <end position="165"/>
    </location>
</feature>
<dbReference type="PIRSF" id="PIRSF037949">
    <property type="entry name" value="Transl_init_eIF-3_RNA-bind"/>
    <property type="match status" value="1"/>
</dbReference>
<keyword evidence="3 6" id="KW-0694">RNA-binding</keyword>
<gene>
    <name evidence="9" type="ORF">LSTR_LSTR002577</name>
</gene>
<dbReference type="InterPro" id="IPR000504">
    <property type="entry name" value="RRM_dom"/>
</dbReference>
<dbReference type="GO" id="GO:0003723">
    <property type="term" value="F:RNA binding"/>
    <property type="evidence" value="ECO:0007669"/>
    <property type="project" value="UniProtKB-UniRule"/>
</dbReference>
<dbReference type="GO" id="GO:0001732">
    <property type="term" value="P:formation of cytoplasmic translation initiation complex"/>
    <property type="evidence" value="ECO:0007669"/>
    <property type="project" value="UniProtKB-UniRule"/>
</dbReference>
<accession>A0A482XM09</accession>
<evidence type="ECO:0000256" key="3">
    <source>
        <dbReference type="ARBA" id="ARBA00022884"/>
    </source>
</evidence>
<dbReference type="Pfam" id="PF12353">
    <property type="entry name" value="eIF3g"/>
    <property type="match status" value="1"/>
</dbReference>
<dbReference type="CDD" id="cd12408">
    <property type="entry name" value="RRM_eIF3G_like"/>
    <property type="match status" value="1"/>
</dbReference>
<dbReference type="InterPro" id="IPR012677">
    <property type="entry name" value="Nucleotide-bd_a/b_plait_sf"/>
</dbReference>
<dbReference type="GO" id="GO:0033290">
    <property type="term" value="C:eukaryotic 48S preinitiation complex"/>
    <property type="evidence" value="ECO:0007669"/>
    <property type="project" value="UniProtKB-UniRule"/>
</dbReference>
<evidence type="ECO:0000256" key="5">
    <source>
        <dbReference type="HAMAP-Rule" id="MF_03006"/>
    </source>
</evidence>
<dbReference type="Gene3D" id="3.30.70.330">
    <property type="match status" value="1"/>
</dbReference>
<dbReference type="PANTHER" id="PTHR10352">
    <property type="entry name" value="EUKARYOTIC TRANSLATION INITIATION FACTOR 3 SUBUNIT G"/>
    <property type="match status" value="1"/>
</dbReference>
<evidence type="ECO:0000256" key="1">
    <source>
        <dbReference type="ARBA" id="ARBA00022490"/>
    </source>
</evidence>
<dbReference type="GO" id="GO:0003743">
    <property type="term" value="F:translation initiation factor activity"/>
    <property type="evidence" value="ECO:0007669"/>
    <property type="project" value="UniProtKB-UniRule"/>
</dbReference>
<dbReference type="Pfam" id="PF00076">
    <property type="entry name" value="RRM_1"/>
    <property type="match status" value="1"/>
</dbReference>
<organism evidence="9 10">
    <name type="scientific">Laodelphax striatellus</name>
    <name type="common">Small brown planthopper</name>
    <name type="synonym">Delphax striatella</name>
    <dbReference type="NCBI Taxonomy" id="195883"/>
    <lineage>
        <taxon>Eukaryota</taxon>
        <taxon>Metazoa</taxon>
        <taxon>Ecdysozoa</taxon>
        <taxon>Arthropoda</taxon>
        <taxon>Hexapoda</taxon>
        <taxon>Insecta</taxon>
        <taxon>Pterygota</taxon>
        <taxon>Neoptera</taxon>
        <taxon>Paraneoptera</taxon>
        <taxon>Hemiptera</taxon>
        <taxon>Auchenorrhyncha</taxon>
        <taxon>Fulgoroidea</taxon>
        <taxon>Delphacidae</taxon>
        <taxon>Criomorphinae</taxon>
        <taxon>Laodelphax</taxon>
    </lineage>
</organism>
<dbReference type="AlphaFoldDB" id="A0A482XM09"/>
<dbReference type="SMR" id="A0A482XM09"/>
<name>A0A482XM09_LAOST</name>
<dbReference type="InterPro" id="IPR017334">
    <property type="entry name" value="eIF3_g"/>
</dbReference>
<dbReference type="GO" id="GO:0005852">
    <property type="term" value="C:eukaryotic translation initiation factor 3 complex"/>
    <property type="evidence" value="ECO:0007669"/>
    <property type="project" value="UniProtKB-UniRule"/>
</dbReference>
<dbReference type="InParanoid" id="A0A482XM09"/>
<keyword evidence="4 5" id="KW-0648">Protein biosynthesis</keyword>
<dbReference type="PROSITE" id="PS50102">
    <property type="entry name" value="RRM"/>
    <property type="match status" value="1"/>
</dbReference>
<evidence type="ECO:0000259" key="8">
    <source>
        <dbReference type="PROSITE" id="PS50102"/>
    </source>
</evidence>
<evidence type="ECO:0000256" key="2">
    <source>
        <dbReference type="ARBA" id="ARBA00022540"/>
    </source>
</evidence>
<dbReference type="GO" id="GO:0016282">
    <property type="term" value="C:eukaryotic 43S preinitiation complex"/>
    <property type="evidence" value="ECO:0007669"/>
    <property type="project" value="UniProtKB-UniRule"/>
</dbReference>
<feature type="region of interest" description="Disordered" evidence="7">
    <location>
        <begin position="1"/>
        <end position="22"/>
    </location>
</feature>
<keyword evidence="2 5" id="KW-0396">Initiation factor</keyword>
<keyword evidence="10" id="KW-1185">Reference proteome</keyword>
<comment type="function">
    <text evidence="5">RNA-binding component of the eukaryotic translation initiation factor 3 (eIF-3) complex, which is involved in protein synthesis of a specialized repertoire of mRNAs and, together with other initiation factors, stimulates binding of mRNA and methionyl-tRNAi to the 40S ribosome. The eIF-3 complex specifically targets and initiates translation of a subset of mRNAs involved in cell proliferation. This subunit can bind 18S rRNA.</text>
</comment>
<comment type="similarity">
    <text evidence="5">Belongs to the eIF-3 subunit G family.</text>
</comment>
<comment type="caution">
    <text evidence="9">The sequence shown here is derived from an EMBL/GenBank/DDBJ whole genome shotgun (WGS) entry which is preliminary data.</text>
</comment>
<comment type="subcellular location">
    <subcellularLocation>
        <location evidence="5">Cytoplasm</location>
    </subcellularLocation>
</comment>
<dbReference type="STRING" id="195883.A0A482XM09"/>